<proteinExistence type="predicted"/>
<dbReference type="AlphaFoldDB" id="A0A914VCK8"/>
<name>A0A914VCK8_9BILA</name>
<dbReference type="Proteomes" id="UP000887566">
    <property type="component" value="Unplaced"/>
</dbReference>
<organism evidence="1 2">
    <name type="scientific">Plectus sambesii</name>
    <dbReference type="NCBI Taxonomy" id="2011161"/>
    <lineage>
        <taxon>Eukaryota</taxon>
        <taxon>Metazoa</taxon>
        <taxon>Ecdysozoa</taxon>
        <taxon>Nematoda</taxon>
        <taxon>Chromadorea</taxon>
        <taxon>Plectida</taxon>
        <taxon>Plectina</taxon>
        <taxon>Plectoidea</taxon>
        <taxon>Plectidae</taxon>
        <taxon>Plectus</taxon>
    </lineage>
</organism>
<dbReference type="CDD" id="cd02257">
    <property type="entry name" value="Peptidase_C19"/>
    <property type="match status" value="1"/>
</dbReference>
<accession>A0A914VCK8</accession>
<dbReference type="SUPFAM" id="SSF54001">
    <property type="entry name" value="Cysteine proteinases"/>
    <property type="match status" value="1"/>
</dbReference>
<protein>
    <submittedName>
        <fullName evidence="2">USP domain-containing protein</fullName>
    </submittedName>
</protein>
<sequence length="125" mass="14580">MVGYRKGTPPLTFGGVHYTEVINFQPSQKYLIMQLSKFHLNRGEMVKRDMMVTKFSQSNQMMFGHRFRTIGAVEHLGHSTMIAHYVAWGRSDNGWFRYDDEKTPQQRARLPNGLKNIVTLVLEKF</sequence>
<dbReference type="Gene3D" id="3.90.70.10">
    <property type="entry name" value="Cysteine proteinases"/>
    <property type="match status" value="1"/>
</dbReference>
<dbReference type="InterPro" id="IPR038765">
    <property type="entry name" value="Papain-like_cys_pep_sf"/>
</dbReference>
<evidence type="ECO:0000313" key="1">
    <source>
        <dbReference type="Proteomes" id="UP000887566"/>
    </source>
</evidence>
<dbReference type="WBParaSite" id="PSAMB.scaffold1801size27767.g14992.t1">
    <property type="protein sequence ID" value="PSAMB.scaffold1801size27767.g14992.t1"/>
    <property type="gene ID" value="PSAMB.scaffold1801size27767.g14992"/>
</dbReference>
<reference evidence="2" key="1">
    <citation type="submission" date="2022-11" db="UniProtKB">
        <authorList>
            <consortium name="WormBaseParasite"/>
        </authorList>
    </citation>
    <scope>IDENTIFICATION</scope>
</reference>
<keyword evidence="1" id="KW-1185">Reference proteome</keyword>
<evidence type="ECO:0000313" key="2">
    <source>
        <dbReference type="WBParaSite" id="PSAMB.scaffold1801size27767.g14992.t1"/>
    </source>
</evidence>